<dbReference type="SMART" id="SM00086">
    <property type="entry name" value="PAC"/>
    <property type="match status" value="2"/>
</dbReference>
<evidence type="ECO:0000313" key="7">
    <source>
        <dbReference type="Proteomes" id="UP000321275"/>
    </source>
</evidence>
<dbReference type="RefSeq" id="WP_186810026.1">
    <property type="nucleotide sequence ID" value="NZ_BJUK01000084.1"/>
</dbReference>
<dbReference type="Gene3D" id="3.20.20.450">
    <property type="entry name" value="EAL domain"/>
    <property type="match status" value="1"/>
</dbReference>
<dbReference type="NCBIfam" id="TIGR00229">
    <property type="entry name" value="sensory_box"/>
    <property type="match status" value="2"/>
</dbReference>
<dbReference type="Gene3D" id="3.30.70.270">
    <property type="match status" value="1"/>
</dbReference>
<dbReference type="InterPro" id="IPR035919">
    <property type="entry name" value="EAL_sf"/>
</dbReference>
<evidence type="ECO:0000259" key="5">
    <source>
        <dbReference type="PROSITE" id="PS50887"/>
    </source>
</evidence>
<dbReference type="InterPro" id="IPR000700">
    <property type="entry name" value="PAS-assoc_C"/>
</dbReference>
<evidence type="ECO:0000259" key="2">
    <source>
        <dbReference type="PROSITE" id="PS50112"/>
    </source>
</evidence>
<dbReference type="InterPro" id="IPR043128">
    <property type="entry name" value="Rev_trsase/Diguanyl_cyclase"/>
</dbReference>
<feature type="domain" description="PAS" evidence="2">
    <location>
        <begin position="29"/>
        <end position="77"/>
    </location>
</feature>
<comment type="caution">
    <text evidence="6">The sequence shown here is derived from an EMBL/GenBank/DDBJ whole genome shotgun (WGS) entry which is preliminary data.</text>
</comment>
<dbReference type="CDD" id="cd01948">
    <property type="entry name" value="EAL"/>
    <property type="match status" value="1"/>
</dbReference>
<dbReference type="SMART" id="SM00267">
    <property type="entry name" value="GGDEF"/>
    <property type="match status" value="1"/>
</dbReference>
<name>A0A510XGV7_9GAMM</name>
<dbReference type="Proteomes" id="UP000321275">
    <property type="component" value="Unassembled WGS sequence"/>
</dbReference>
<dbReference type="EMBL" id="BJUK01000084">
    <property type="protein sequence ID" value="GEK49250.1"/>
    <property type="molecule type" value="Genomic_DNA"/>
</dbReference>
<dbReference type="SUPFAM" id="SSF55073">
    <property type="entry name" value="Nucleotide cyclase"/>
    <property type="match status" value="1"/>
</dbReference>
<dbReference type="SUPFAM" id="SSF55785">
    <property type="entry name" value="PYP-like sensor domain (PAS domain)"/>
    <property type="match status" value="2"/>
</dbReference>
<dbReference type="SMART" id="SM00052">
    <property type="entry name" value="EAL"/>
    <property type="match status" value="1"/>
</dbReference>
<dbReference type="Pfam" id="PF00563">
    <property type="entry name" value="EAL"/>
    <property type="match status" value="1"/>
</dbReference>
<dbReference type="PANTHER" id="PTHR44757:SF2">
    <property type="entry name" value="BIOFILM ARCHITECTURE MAINTENANCE PROTEIN MBAA"/>
    <property type="match status" value="1"/>
</dbReference>
<feature type="domain" description="PAS" evidence="2">
    <location>
        <begin position="128"/>
        <end position="173"/>
    </location>
</feature>
<dbReference type="PANTHER" id="PTHR44757">
    <property type="entry name" value="DIGUANYLATE CYCLASE DGCP"/>
    <property type="match status" value="1"/>
</dbReference>
<accession>A0A510XGV7</accession>
<dbReference type="PROSITE" id="PS50112">
    <property type="entry name" value="PAS"/>
    <property type="match status" value="2"/>
</dbReference>
<dbReference type="NCBIfam" id="TIGR00254">
    <property type="entry name" value="GGDEF"/>
    <property type="match status" value="1"/>
</dbReference>
<dbReference type="InterPro" id="IPR001633">
    <property type="entry name" value="EAL_dom"/>
</dbReference>
<reference evidence="6 7" key="1">
    <citation type="submission" date="2019-07" db="EMBL/GenBank/DDBJ databases">
        <title>Whole genome shotgun sequence of Halomonas pacifica NBRC 102220.</title>
        <authorList>
            <person name="Hosoyama A."/>
            <person name="Uohara A."/>
            <person name="Ohji S."/>
            <person name="Ichikawa N."/>
        </authorList>
    </citation>
    <scope>NUCLEOTIDE SEQUENCE [LARGE SCALE GENOMIC DNA]</scope>
    <source>
        <strain evidence="6 7">NBRC 102220</strain>
    </source>
</reference>
<evidence type="ECO:0000259" key="3">
    <source>
        <dbReference type="PROSITE" id="PS50113"/>
    </source>
</evidence>
<dbReference type="PROSITE" id="PS50887">
    <property type="entry name" value="GGDEF"/>
    <property type="match status" value="1"/>
</dbReference>
<dbReference type="CDD" id="cd00130">
    <property type="entry name" value="PAS"/>
    <property type="match status" value="2"/>
</dbReference>
<dbReference type="InterPro" id="IPR000014">
    <property type="entry name" value="PAS"/>
</dbReference>
<feature type="domain" description="EAL" evidence="4">
    <location>
        <begin position="426"/>
        <end position="679"/>
    </location>
</feature>
<dbReference type="SUPFAM" id="SSF141868">
    <property type="entry name" value="EAL domain-like"/>
    <property type="match status" value="1"/>
</dbReference>
<dbReference type="CDD" id="cd01949">
    <property type="entry name" value="GGDEF"/>
    <property type="match status" value="1"/>
</dbReference>
<evidence type="ECO:0008006" key="8">
    <source>
        <dbReference type="Google" id="ProtNLM"/>
    </source>
</evidence>
<sequence length="695" mass="77422">MSPFHGDLGTLLDFPSLAICISEGDTLGGRLAYVNHAFERLTGHAREELLGSGCPLLDSEELEATHRRALIGALRDGRPFTLTLPCRRRDGELFHNELSLSRFCLGDGRRYLIGIHRDVSQREAHQNRLELAQAVFNNTHDGILVTDANKRIIDTNPAFTELTGYSREEALGKKPNLLSSGKHDSGFYESMFATVESRGFWSGDIWNTRKDGSQLIENTTISAIRDESGRIANYIGVFRDITQRRLNQARLERMASYDPLTGLFNREHFNTLLESQLVSLEYTQSGLAVLFLDLDDFKPINDNFGHACGDELLIEISRRLKHLMRANDLTARFGGDEFVIALTGLGTADKAAKVAEKVMADIIRPYQLDNGELVRVSVSVGIAFTSSHEISAAQLLDAADAAMYDAKQQGKNRLAQADTLDQRGAGQDAYTLVKTAFDAGQIELFFQPILSIHRQHIIGFEALARWRHPEKGVLGPQHFMDVITQSSLSLPYGRWLIDEAARVAKRFHVEGHEIAIGVNLSQDQIETGAIVESLASSRHRHDLRRPFLVAEVLESTHFHDLDLACGLLQETRNLGAQVALDDFGSGISSITYVSQLPLNTLKVDRTVTRHVEAREDRRQFVSGIIRMGHAMGLQVLAEGIESEGQLEALRLLGCDLAQGFHIGRPMAESEIVKRYLSPDTPPRFPLKRESRVCRV</sequence>
<dbReference type="Gene3D" id="3.30.450.20">
    <property type="entry name" value="PAS domain"/>
    <property type="match status" value="2"/>
</dbReference>
<dbReference type="FunFam" id="3.30.70.270:FF:000001">
    <property type="entry name" value="Diguanylate cyclase domain protein"/>
    <property type="match status" value="1"/>
</dbReference>
<dbReference type="InterPro" id="IPR052155">
    <property type="entry name" value="Biofilm_reg_signaling"/>
</dbReference>
<feature type="domain" description="PAC" evidence="3">
    <location>
        <begin position="201"/>
        <end position="253"/>
    </location>
</feature>
<dbReference type="InterPro" id="IPR001610">
    <property type="entry name" value="PAC"/>
</dbReference>
<evidence type="ECO:0000256" key="1">
    <source>
        <dbReference type="ARBA" id="ARBA00001946"/>
    </source>
</evidence>
<dbReference type="InterPro" id="IPR029787">
    <property type="entry name" value="Nucleotide_cyclase"/>
</dbReference>
<dbReference type="InterPro" id="IPR000160">
    <property type="entry name" value="GGDEF_dom"/>
</dbReference>
<dbReference type="Pfam" id="PF00990">
    <property type="entry name" value="GGDEF"/>
    <property type="match status" value="1"/>
</dbReference>
<evidence type="ECO:0000313" key="6">
    <source>
        <dbReference type="EMBL" id="GEK49250.1"/>
    </source>
</evidence>
<proteinExistence type="predicted"/>
<evidence type="ECO:0000259" key="4">
    <source>
        <dbReference type="PROSITE" id="PS50883"/>
    </source>
</evidence>
<comment type="cofactor">
    <cofactor evidence="1">
        <name>Mg(2+)</name>
        <dbReference type="ChEBI" id="CHEBI:18420"/>
    </cofactor>
</comment>
<organism evidence="6 7">
    <name type="scientific">Bisbaumannia pacifica</name>
    <dbReference type="NCBI Taxonomy" id="77098"/>
    <lineage>
        <taxon>Bacteria</taxon>
        <taxon>Pseudomonadati</taxon>
        <taxon>Pseudomonadota</taxon>
        <taxon>Gammaproteobacteria</taxon>
        <taxon>Oceanospirillales</taxon>
        <taxon>Halomonadaceae</taxon>
        <taxon>Bisbaumannia</taxon>
    </lineage>
</organism>
<protein>
    <recommendedName>
        <fullName evidence="8">GGDEF domain-containing protein</fullName>
    </recommendedName>
</protein>
<dbReference type="GO" id="GO:0003824">
    <property type="term" value="F:catalytic activity"/>
    <property type="evidence" value="ECO:0007669"/>
    <property type="project" value="UniProtKB-ARBA"/>
</dbReference>
<dbReference type="AlphaFoldDB" id="A0A510XGV7"/>
<dbReference type="PROSITE" id="PS50113">
    <property type="entry name" value="PAC"/>
    <property type="match status" value="1"/>
</dbReference>
<keyword evidence="7" id="KW-1185">Reference proteome</keyword>
<dbReference type="InterPro" id="IPR035965">
    <property type="entry name" value="PAS-like_dom_sf"/>
</dbReference>
<dbReference type="PROSITE" id="PS50883">
    <property type="entry name" value="EAL"/>
    <property type="match status" value="1"/>
</dbReference>
<gene>
    <name evidence="6" type="ORF">HPA02_35330</name>
</gene>
<dbReference type="SMART" id="SM00091">
    <property type="entry name" value="PAS"/>
    <property type="match status" value="2"/>
</dbReference>
<dbReference type="Pfam" id="PF13426">
    <property type="entry name" value="PAS_9"/>
    <property type="match status" value="2"/>
</dbReference>
<feature type="domain" description="GGDEF" evidence="5">
    <location>
        <begin position="285"/>
        <end position="419"/>
    </location>
</feature>